<gene>
    <name evidence="2" type="ORF">M992_0354</name>
</gene>
<reference evidence="2 3" key="1">
    <citation type="submission" date="2015-07" db="EMBL/GenBank/DDBJ databases">
        <title>ATOL: Assembling a taxonomically balanced genome-scale reconstruction of the evolutionary history of the Enterobacteriaceae.</title>
        <authorList>
            <person name="Plunkett G.III."/>
            <person name="Neeno-Eckwall E.C."/>
            <person name="Glasner J.D."/>
            <person name="Perna N.T."/>
        </authorList>
    </citation>
    <scope>NUCLEOTIDE SEQUENCE [LARGE SCALE GENOMIC DNA]</scope>
    <source>
        <strain evidence="2 3">ATCC 35017</strain>
    </source>
</reference>
<dbReference type="Gene3D" id="1.10.10.10">
    <property type="entry name" value="Winged helix-like DNA-binding domain superfamily/Winged helix DNA-binding domain"/>
    <property type="match status" value="1"/>
</dbReference>
<dbReference type="InterPro" id="IPR009061">
    <property type="entry name" value="DNA-bd_dom_put_sf"/>
</dbReference>
<dbReference type="Pfam" id="PF02316">
    <property type="entry name" value="HTH_Tnp_Mu_1"/>
    <property type="match status" value="1"/>
</dbReference>
<evidence type="ECO:0000313" key="2">
    <source>
        <dbReference type="EMBL" id="KPD04244.1"/>
    </source>
</evidence>
<protein>
    <recommendedName>
        <fullName evidence="1">HTH Mu-type domain-containing protein</fullName>
    </recommendedName>
</protein>
<keyword evidence="3" id="KW-1185">Reference proteome</keyword>
<name>A0A0N0ZCP5_9GAMM</name>
<dbReference type="RefSeq" id="WP_053907098.1">
    <property type="nucleotide sequence ID" value="NZ_CAWMUS010000003.1"/>
</dbReference>
<accession>A0A0N0ZCP5</accession>
<dbReference type="GO" id="GO:0003677">
    <property type="term" value="F:DNA binding"/>
    <property type="evidence" value="ECO:0007669"/>
    <property type="project" value="InterPro"/>
</dbReference>
<feature type="domain" description="HTH Mu-type" evidence="1">
    <location>
        <begin position="2"/>
        <end position="69"/>
    </location>
</feature>
<organism evidence="2 3">
    <name type="scientific">Moellerella wisconsensis ATCC 35017</name>
    <dbReference type="NCBI Taxonomy" id="1354267"/>
    <lineage>
        <taxon>Bacteria</taxon>
        <taxon>Pseudomonadati</taxon>
        <taxon>Pseudomonadota</taxon>
        <taxon>Gammaproteobacteria</taxon>
        <taxon>Enterobacterales</taxon>
        <taxon>Morganellaceae</taxon>
        <taxon>Moellerella</taxon>
    </lineage>
</organism>
<dbReference type="PROSITE" id="PS51702">
    <property type="entry name" value="HTH_MU"/>
    <property type="match status" value="1"/>
</dbReference>
<sequence length="130" mass="15638">MKKEWYTAKELINFYEMPKTPQGVNIKAKREGWISRRKRGVQGKAVEYHINSLPESLFEQLSLHEPEVNYQTKLEDKYLIWREAYYQLAPNEKNKIMNFILRYGLSELVKLINEYDIINNRDNKKIINNN</sequence>
<dbReference type="Proteomes" id="UP000053226">
    <property type="component" value="Unassembled WGS sequence"/>
</dbReference>
<proteinExistence type="predicted"/>
<dbReference type="InterPro" id="IPR036388">
    <property type="entry name" value="WH-like_DNA-bd_sf"/>
</dbReference>
<dbReference type="InterPro" id="IPR003314">
    <property type="entry name" value="Mu-type_HTH"/>
</dbReference>
<dbReference type="OrthoDB" id="5676324at2"/>
<dbReference type="SUPFAM" id="SSF46955">
    <property type="entry name" value="Putative DNA-binding domain"/>
    <property type="match status" value="1"/>
</dbReference>
<dbReference type="EMBL" id="LGAA01000003">
    <property type="protein sequence ID" value="KPD04244.1"/>
    <property type="molecule type" value="Genomic_DNA"/>
</dbReference>
<comment type="caution">
    <text evidence="2">The sequence shown here is derived from an EMBL/GenBank/DDBJ whole genome shotgun (WGS) entry which is preliminary data.</text>
</comment>
<dbReference type="AlphaFoldDB" id="A0A0N0ZCP5"/>
<evidence type="ECO:0000259" key="1">
    <source>
        <dbReference type="PROSITE" id="PS51702"/>
    </source>
</evidence>
<evidence type="ECO:0000313" key="3">
    <source>
        <dbReference type="Proteomes" id="UP000053226"/>
    </source>
</evidence>